<gene>
    <name evidence="1" type="ORF">LR394_17715</name>
</gene>
<dbReference type="RefSeq" id="WP_231443284.1">
    <property type="nucleotide sequence ID" value="NZ_JAJOMB010000009.1"/>
</dbReference>
<sequence length="140" mass="15424">MSDSVKKFLRWTLGVEGAPKFEPTAEDVKTLMAAGISLFAVTLDKYFDDDPTPAQAAELATKVRQTWVQPEGLNPVLAERVILNAYGDEDLVDDVPRTEVARIEHILSYGIRRELKIEDGPALEALLDEVIAVMNGQVKG</sequence>
<comment type="caution">
    <text evidence="1">The sequence shown here is derived from an EMBL/GenBank/DDBJ whole genome shotgun (WGS) entry which is preliminary data.</text>
</comment>
<keyword evidence="2" id="KW-1185">Reference proteome</keyword>
<evidence type="ECO:0000313" key="2">
    <source>
        <dbReference type="Proteomes" id="UP001138997"/>
    </source>
</evidence>
<name>A0A9X1SUR8_9ACTN</name>
<proteinExistence type="predicted"/>
<reference evidence="1" key="1">
    <citation type="submission" date="2021-11" db="EMBL/GenBank/DDBJ databases">
        <title>Streptomyces corallinus and Kineosporia corallina sp. nov., two new coral-derived marine actinobacteria.</title>
        <authorList>
            <person name="Buangrab K."/>
            <person name="Sutthacheep M."/>
            <person name="Yeemin T."/>
            <person name="Harunari E."/>
            <person name="Igarashi Y."/>
            <person name="Sripreechasak P."/>
            <person name="Kanchanasin P."/>
            <person name="Tanasupawat S."/>
            <person name="Phongsopitanun W."/>
        </authorList>
    </citation>
    <scope>NUCLEOTIDE SEQUENCE</scope>
    <source>
        <strain evidence="1">JCM 31032</strain>
    </source>
</reference>
<dbReference type="Proteomes" id="UP001138997">
    <property type="component" value="Unassembled WGS sequence"/>
</dbReference>
<dbReference type="EMBL" id="JAJOMB010000009">
    <property type="protein sequence ID" value="MCD5312746.1"/>
    <property type="molecule type" value="Genomic_DNA"/>
</dbReference>
<dbReference type="AlphaFoldDB" id="A0A9X1SUR8"/>
<protein>
    <submittedName>
        <fullName evidence="1">Uncharacterized protein</fullName>
    </submittedName>
</protein>
<organism evidence="1 2">
    <name type="scientific">Kineosporia babensis</name>
    <dbReference type="NCBI Taxonomy" id="499548"/>
    <lineage>
        <taxon>Bacteria</taxon>
        <taxon>Bacillati</taxon>
        <taxon>Actinomycetota</taxon>
        <taxon>Actinomycetes</taxon>
        <taxon>Kineosporiales</taxon>
        <taxon>Kineosporiaceae</taxon>
        <taxon>Kineosporia</taxon>
    </lineage>
</organism>
<evidence type="ECO:0000313" key="1">
    <source>
        <dbReference type="EMBL" id="MCD5312746.1"/>
    </source>
</evidence>
<accession>A0A9X1SUR8</accession>